<dbReference type="GO" id="GO:0071949">
    <property type="term" value="F:FAD binding"/>
    <property type="evidence" value="ECO:0007669"/>
    <property type="project" value="InterPro"/>
</dbReference>
<gene>
    <name evidence="8" type="ORF">OE88DRAFT_1785391</name>
</gene>
<evidence type="ECO:0000256" key="1">
    <source>
        <dbReference type="ARBA" id="ARBA00007992"/>
    </source>
</evidence>
<evidence type="ECO:0000256" key="3">
    <source>
        <dbReference type="ARBA" id="ARBA00022827"/>
    </source>
</evidence>
<protein>
    <submittedName>
        <fullName evidence="8">FAD/NAD(P)-binding domain-containing protein</fullName>
    </submittedName>
</protein>
<dbReference type="InterPro" id="IPR050493">
    <property type="entry name" value="FAD-dep_Monooxygenase_BioMet"/>
</dbReference>
<keyword evidence="2" id="KW-0285">Flavoprotein</keyword>
<dbReference type="InterPro" id="IPR036188">
    <property type="entry name" value="FAD/NAD-bd_sf"/>
</dbReference>
<keyword evidence="5" id="KW-0503">Monooxygenase</keyword>
<comment type="similarity">
    <text evidence="1">Belongs to the paxM FAD-dependent monooxygenase family.</text>
</comment>
<dbReference type="PRINTS" id="PR00420">
    <property type="entry name" value="RNGMNOXGNASE"/>
</dbReference>
<keyword evidence="6" id="KW-1133">Transmembrane helix</keyword>
<dbReference type="Gene3D" id="3.50.50.60">
    <property type="entry name" value="FAD/NAD(P)-binding domain"/>
    <property type="match status" value="1"/>
</dbReference>
<dbReference type="SUPFAM" id="SSF54373">
    <property type="entry name" value="FAD-linked reductases, C-terminal domain"/>
    <property type="match status" value="1"/>
</dbReference>
<dbReference type="STRING" id="5364.A0A5C3NDB2"/>
<evidence type="ECO:0000313" key="9">
    <source>
        <dbReference type="Proteomes" id="UP000305948"/>
    </source>
</evidence>
<dbReference type="Pfam" id="PF01494">
    <property type="entry name" value="FAD_binding_3"/>
    <property type="match status" value="1"/>
</dbReference>
<keyword evidence="6" id="KW-0812">Transmembrane</keyword>
<dbReference type="AlphaFoldDB" id="A0A5C3NDB2"/>
<dbReference type="PANTHER" id="PTHR13789">
    <property type="entry name" value="MONOOXYGENASE"/>
    <property type="match status" value="1"/>
</dbReference>
<evidence type="ECO:0000259" key="7">
    <source>
        <dbReference type="Pfam" id="PF01494"/>
    </source>
</evidence>
<dbReference type="EMBL" id="ML213506">
    <property type="protein sequence ID" value="TFK53978.1"/>
    <property type="molecule type" value="Genomic_DNA"/>
</dbReference>
<evidence type="ECO:0000256" key="6">
    <source>
        <dbReference type="SAM" id="Phobius"/>
    </source>
</evidence>
<proteinExistence type="inferred from homology"/>
<reference evidence="8 9" key="1">
    <citation type="journal article" date="2019" name="Nat. Ecol. Evol.">
        <title>Megaphylogeny resolves global patterns of mushroom evolution.</title>
        <authorList>
            <person name="Varga T."/>
            <person name="Krizsan K."/>
            <person name="Foldi C."/>
            <person name="Dima B."/>
            <person name="Sanchez-Garcia M."/>
            <person name="Sanchez-Ramirez S."/>
            <person name="Szollosi G.J."/>
            <person name="Szarkandi J.G."/>
            <person name="Papp V."/>
            <person name="Albert L."/>
            <person name="Andreopoulos W."/>
            <person name="Angelini C."/>
            <person name="Antonin V."/>
            <person name="Barry K.W."/>
            <person name="Bougher N.L."/>
            <person name="Buchanan P."/>
            <person name="Buyck B."/>
            <person name="Bense V."/>
            <person name="Catcheside P."/>
            <person name="Chovatia M."/>
            <person name="Cooper J."/>
            <person name="Damon W."/>
            <person name="Desjardin D."/>
            <person name="Finy P."/>
            <person name="Geml J."/>
            <person name="Haridas S."/>
            <person name="Hughes K."/>
            <person name="Justo A."/>
            <person name="Karasinski D."/>
            <person name="Kautmanova I."/>
            <person name="Kiss B."/>
            <person name="Kocsube S."/>
            <person name="Kotiranta H."/>
            <person name="LaButti K.M."/>
            <person name="Lechner B.E."/>
            <person name="Liimatainen K."/>
            <person name="Lipzen A."/>
            <person name="Lukacs Z."/>
            <person name="Mihaltcheva S."/>
            <person name="Morgado L.N."/>
            <person name="Niskanen T."/>
            <person name="Noordeloos M.E."/>
            <person name="Ohm R.A."/>
            <person name="Ortiz-Santana B."/>
            <person name="Ovrebo C."/>
            <person name="Racz N."/>
            <person name="Riley R."/>
            <person name="Savchenko A."/>
            <person name="Shiryaev A."/>
            <person name="Soop K."/>
            <person name="Spirin V."/>
            <person name="Szebenyi C."/>
            <person name="Tomsovsky M."/>
            <person name="Tulloss R.E."/>
            <person name="Uehling J."/>
            <person name="Grigoriev I.V."/>
            <person name="Vagvolgyi C."/>
            <person name="Papp T."/>
            <person name="Martin F.M."/>
            <person name="Miettinen O."/>
            <person name="Hibbett D.S."/>
            <person name="Nagy L.G."/>
        </authorList>
    </citation>
    <scope>NUCLEOTIDE SEQUENCE [LARGE SCALE GENOMIC DNA]</scope>
    <source>
        <strain evidence="8 9">OMC1185</strain>
    </source>
</reference>
<dbReference type="SUPFAM" id="SSF51905">
    <property type="entry name" value="FAD/NAD(P)-binding domain"/>
    <property type="match status" value="1"/>
</dbReference>
<dbReference type="OrthoDB" id="420606at2759"/>
<keyword evidence="4" id="KW-0560">Oxidoreductase</keyword>
<keyword evidence="9" id="KW-1185">Reference proteome</keyword>
<dbReference type="PANTHER" id="PTHR13789:SF309">
    <property type="entry name" value="PUTATIVE (AFU_ORTHOLOGUE AFUA_6G14510)-RELATED"/>
    <property type="match status" value="1"/>
</dbReference>
<organism evidence="8 9">
    <name type="scientific">Heliocybe sulcata</name>
    <dbReference type="NCBI Taxonomy" id="5364"/>
    <lineage>
        <taxon>Eukaryota</taxon>
        <taxon>Fungi</taxon>
        <taxon>Dikarya</taxon>
        <taxon>Basidiomycota</taxon>
        <taxon>Agaricomycotina</taxon>
        <taxon>Agaricomycetes</taxon>
        <taxon>Gloeophyllales</taxon>
        <taxon>Gloeophyllaceae</taxon>
        <taxon>Heliocybe</taxon>
    </lineage>
</organism>
<keyword evidence="6" id="KW-0472">Membrane</keyword>
<evidence type="ECO:0000256" key="4">
    <source>
        <dbReference type="ARBA" id="ARBA00023002"/>
    </source>
</evidence>
<dbReference type="InterPro" id="IPR002938">
    <property type="entry name" value="FAD-bd"/>
</dbReference>
<keyword evidence="3" id="KW-0274">FAD</keyword>
<name>A0A5C3NDB2_9AGAM</name>
<dbReference type="GO" id="GO:0004497">
    <property type="term" value="F:monooxygenase activity"/>
    <property type="evidence" value="ECO:0007669"/>
    <property type="project" value="UniProtKB-KW"/>
</dbReference>
<feature type="transmembrane region" description="Helical" evidence="6">
    <location>
        <begin position="12"/>
        <end position="33"/>
    </location>
</feature>
<evidence type="ECO:0000256" key="2">
    <source>
        <dbReference type="ARBA" id="ARBA00022630"/>
    </source>
</evidence>
<evidence type="ECO:0000313" key="8">
    <source>
        <dbReference type="EMBL" id="TFK53978.1"/>
    </source>
</evidence>
<sequence length="469" mass="51492">MPSTSNKVKTASLTIDFIVVGGSIAGFATALGLSRAGHRVTLLEEYDASKHATGGARSPPNMTKIMEARWGLGQELEKISLRSDKVSILNFETGDVFGSHQWDEELMRQTGGLYTVMRQSDLVNMLAVNAESHGAQIRYNARVVQMTKGSIKGGIKPSVTLASGETLSADIIVGADGPDSTVRRFLLGDTRLGEPTGLLLWDTLVPWNVLEEDPELSDLAEGKDVLCSWFGPRHAAITYPVRGSAGYNLALHVWSPDDGTLTDPGRGSWRERYPASMLVNAMHDCDPRLAKLARSGKSATCVRSFDTPSFEDWVTPDKPVVLIGEAAHPLVAGAMESHAMTIEDAACLAELFTHLKALDQVATFLDAFEEVRRPRVESIRENEAFNIHFMTLPQGQDRDARDEVLRVGHESGKGVLNAEAAYGEVLKVYAYDAIDEATDWWMKYGILKERHIGRVDETLDVKIEQRVVE</sequence>
<accession>A0A5C3NDB2</accession>
<feature type="domain" description="FAD-binding" evidence="7">
    <location>
        <begin position="16"/>
        <end position="379"/>
    </location>
</feature>
<dbReference type="Proteomes" id="UP000305948">
    <property type="component" value="Unassembled WGS sequence"/>
</dbReference>
<evidence type="ECO:0000256" key="5">
    <source>
        <dbReference type="ARBA" id="ARBA00023033"/>
    </source>
</evidence>